<dbReference type="RefSeq" id="WP_005961616.1">
    <property type="nucleotide sequence ID" value="NZ_CP040505.1"/>
</dbReference>
<accession>N6X679</accession>
<dbReference type="HOGENOM" id="CLU_028519_0_0_11"/>
<gene>
    <name evidence="1" type="ORF">HMPREF9004_0095</name>
</gene>
<evidence type="ECO:0008006" key="3">
    <source>
        <dbReference type="Google" id="ProtNLM"/>
    </source>
</evidence>
<organism evidence="1 2">
    <name type="scientific">Schaalia cardiffensis F0333</name>
    <dbReference type="NCBI Taxonomy" id="888050"/>
    <lineage>
        <taxon>Bacteria</taxon>
        <taxon>Bacillati</taxon>
        <taxon>Actinomycetota</taxon>
        <taxon>Actinomycetes</taxon>
        <taxon>Actinomycetales</taxon>
        <taxon>Actinomycetaceae</taxon>
        <taxon>Schaalia</taxon>
    </lineage>
</organism>
<dbReference type="GO" id="GO:0006071">
    <property type="term" value="P:glycerol metabolic process"/>
    <property type="evidence" value="ECO:0007669"/>
    <property type="project" value="InterPro"/>
</dbReference>
<protein>
    <recommendedName>
        <fullName evidence="3">DhaL domain-containing protein</fullName>
    </recommendedName>
</protein>
<dbReference type="AlphaFoldDB" id="N6X679"/>
<dbReference type="OrthoDB" id="9760324at2"/>
<dbReference type="SUPFAM" id="SSF101473">
    <property type="entry name" value="DhaL-like"/>
    <property type="match status" value="1"/>
</dbReference>
<name>N6X679_9ACTO</name>
<dbReference type="Proteomes" id="UP000013015">
    <property type="component" value="Unassembled WGS sequence"/>
</dbReference>
<dbReference type="InterPro" id="IPR036117">
    <property type="entry name" value="DhaL_dom_sf"/>
</dbReference>
<dbReference type="Gene3D" id="1.25.40.340">
    <property type="match status" value="1"/>
</dbReference>
<keyword evidence="2" id="KW-1185">Reference proteome</keyword>
<dbReference type="eggNOG" id="COG1461">
    <property type="taxonomic scope" value="Bacteria"/>
</dbReference>
<dbReference type="PATRIC" id="fig|888050.3.peg.93"/>
<dbReference type="STRING" id="888050.HMPREF9004_0095"/>
<evidence type="ECO:0000313" key="1">
    <source>
        <dbReference type="EMBL" id="ENO19176.1"/>
    </source>
</evidence>
<dbReference type="GO" id="GO:0004371">
    <property type="term" value="F:glycerone kinase activity"/>
    <property type="evidence" value="ECO:0007669"/>
    <property type="project" value="InterPro"/>
</dbReference>
<proteinExistence type="predicted"/>
<comment type="caution">
    <text evidence="1">The sequence shown here is derived from an EMBL/GenBank/DDBJ whole genome shotgun (WGS) entry which is preliminary data.</text>
</comment>
<reference evidence="1 2" key="1">
    <citation type="submission" date="2013-03" db="EMBL/GenBank/DDBJ databases">
        <title>Reference genome for the Human Microbiome Project.</title>
        <authorList>
            <person name="Aqrawi P."/>
            <person name="Ayvaz T."/>
            <person name="Bess C."/>
            <person name="Blankenburg K."/>
            <person name="Coyle M."/>
            <person name="Deng J."/>
            <person name="Forbes L."/>
            <person name="Fowler G."/>
            <person name="Francisco L."/>
            <person name="Fu Q."/>
            <person name="Gibbs R."/>
            <person name="Gross S."/>
            <person name="Gubbala S."/>
            <person name="Hale W."/>
            <person name="Hemphill L."/>
            <person name="Highlander S."/>
            <person name="Hirani K."/>
            <person name="Jackson L."/>
            <person name="Jakkamsetti A."/>
            <person name="Javaid M."/>
            <person name="Jayaseelan J.C."/>
            <person name="Jiang H."/>
            <person name="Joshi V."/>
            <person name="Korchina V."/>
            <person name="Kovar C."/>
            <person name="Lara F."/>
            <person name="Lee S."/>
            <person name="Liu Y."/>
            <person name="Mata R."/>
            <person name="Mathew T."/>
            <person name="Munidasa M."/>
            <person name="Muzny D."/>
            <person name="Nazareth L."/>
            <person name="Ngo R."/>
            <person name="Nguyen L."/>
            <person name="Nguyen N."/>
            <person name="Okwuonu G."/>
            <person name="Ongeri F."/>
            <person name="Palculict T."/>
            <person name="Patil S."/>
            <person name="Petrosino J."/>
            <person name="Pham C."/>
            <person name="Pham P."/>
            <person name="Pu L.-L."/>
            <person name="Qin X."/>
            <person name="Qu J."/>
            <person name="Reid J."/>
            <person name="Ross M."/>
            <person name="Ruth R."/>
            <person name="Saada N."/>
            <person name="San Lucas F."/>
            <person name="Santibanez J."/>
            <person name="Shang Y."/>
            <person name="Simmons D."/>
            <person name="Song X.-Z."/>
            <person name="Tang L.-Y."/>
            <person name="Thornton R."/>
            <person name="Warren J."/>
            <person name="Weissenberger G."/>
            <person name="Wilczek-Boney K."/>
            <person name="Worley K."/>
            <person name="Youmans B."/>
            <person name="Zhang J."/>
            <person name="Zhang L."/>
            <person name="Zhao Z."/>
            <person name="Zhou C."/>
            <person name="Zhu D."/>
            <person name="Zhu Y."/>
        </authorList>
    </citation>
    <scope>NUCLEOTIDE SEQUENCE [LARGE SCALE GENOMIC DNA]</scope>
    <source>
        <strain evidence="1 2">F0333</strain>
    </source>
</reference>
<evidence type="ECO:0000313" key="2">
    <source>
        <dbReference type="Proteomes" id="UP000013015"/>
    </source>
</evidence>
<sequence>MTLSAHTLTRALRLAADEAHTLTRFLDDLDGWDGADCDTGTNAQLTLALMCESVAILNEDAPFIEALDCAINAGVEHGHGHIGVILTQVLAAWSKGLAGARKITPVLARTMLKTPITDELSRCVLSPAIQNSLKHASSALDELGSTLPETPYLVSWFSLAVQNGLIQETDIESGALDPGAAVLALFFTCVDSALSGDSSVLESFAHMLSELTEGKGRSPRQHAPSPGCEFAVDLVWQGTESDAQALFDSISRVGARFSSVGTIDPFGVGLLRLHVDTSAPLSARPRTGRIIRFAVADSRPDEEIGVDELANEGISHRGVRLLERRPLRRVERARVIVCTRAPGIIEDLARCGAIVLLDPHREDGAGILSIARASSTGVTLFIPCDEPSAALGEIIASRVNRNEVELSAPPSPGGALRRFLLASSHDELMAFTIVQATAGLFVPQPGGPQVAHTMERIVIDAEKKALDHSATRPIDSEDPALIAQAVTDLETAAASNWRLLLSRAHGPELVALVRQFIFGTRSWQRDFEVLMGGQSGPSILERTQI</sequence>
<dbReference type="EMBL" id="AQHZ01000001">
    <property type="protein sequence ID" value="ENO19176.1"/>
    <property type="molecule type" value="Genomic_DNA"/>
</dbReference>